<evidence type="ECO:0000313" key="2">
    <source>
        <dbReference type="EMBL" id="PWS37155.1"/>
    </source>
</evidence>
<comment type="caution">
    <text evidence="2">The sequence shown here is derived from an EMBL/GenBank/DDBJ whole genome shotgun (WGS) entry which is preliminary data.</text>
</comment>
<keyword evidence="1" id="KW-0732">Signal</keyword>
<dbReference type="PROSITE" id="PS51257">
    <property type="entry name" value="PROKAR_LIPOPROTEIN"/>
    <property type="match status" value="1"/>
</dbReference>
<feature type="chain" id="PRO_5016244257" description="Lipoprotein" evidence="1">
    <location>
        <begin position="22"/>
        <end position="120"/>
    </location>
</feature>
<dbReference type="OrthoDB" id="7273845at2"/>
<sequence length="120" mass="13726">MRRFLAILPLFLLAACAEVWTRPGTPVAVAEATQAACRDQAALAVPPQMVWVMVRPAGYFPESRCWRGRDGREVCRTVSRWRRADYDLVDVNDGPRDAWRRQCLAAQGFTFQGYRPLRLE</sequence>
<name>A0A317FE48_9PROT</name>
<gene>
    <name evidence="2" type="ORF">DFH01_09830</name>
</gene>
<evidence type="ECO:0000256" key="1">
    <source>
        <dbReference type="SAM" id="SignalP"/>
    </source>
</evidence>
<dbReference type="RefSeq" id="WP_109870264.1">
    <property type="nucleotide sequence ID" value="NZ_QGNA01000002.1"/>
</dbReference>
<evidence type="ECO:0008006" key="4">
    <source>
        <dbReference type="Google" id="ProtNLM"/>
    </source>
</evidence>
<accession>A0A317FE48</accession>
<evidence type="ECO:0000313" key="3">
    <source>
        <dbReference type="Proteomes" id="UP000245765"/>
    </source>
</evidence>
<dbReference type="AlphaFoldDB" id="A0A317FE48"/>
<dbReference type="Proteomes" id="UP000245765">
    <property type="component" value="Unassembled WGS sequence"/>
</dbReference>
<protein>
    <recommendedName>
        <fullName evidence="4">Lipoprotein</fullName>
    </recommendedName>
</protein>
<keyword evidence="3" id="KW-1185">Reference proteome</keyword>
<proteinExistence type="predicted"/>
<organism evidence="2 3">
    <name type="scientific">Falsiroseomonas bella</name>
    <dbReference type="NCBI Taxonomy" id="2184016"/>
    <lineage>
        <taxon>Bacteria</taxon>
        <taxon>Pseudomonadati</taxon>
        <taxon>Pseudomonadota</taxon>
        <taxon>Alphaproteobacteria</taxon>
        <taxon>Acetobacterales</taxon>
        <taxon>Roseomonadaceae</taxon>
        <taxon>Falsiroseomonas</taxon>
    </lineage>
</organism>
<dbReference type="EMBL" id="QGNA01000002">
    <property type="protein sequence ID" value="PWS37155.1"/>
    <property type="molecule type" value="Genomic_DNA"/>
</dbReference>
<reference evidence="3" key="1">
    <citation type="submission" date="2018-05" db="EMBL/GenBank/DDBJ databases">
        <authorList>
            <person name="Du Z."/>
            <person name="Wang X."/>
        </authorList>
    </citation>
    <scope>NUCLEOTIDE SEQUENCE [LARGE SCALE GENOMIC DNA]</scope>
    <source>
        <strain evidence="3">CQN31</strain>
    </source>
</reference>
<feature type="signal peptide" evidence="1">
    <location>
        <begin position="1"/>
        <end position="21"/>
    </location>
</feature>